<keyword evidence="1" id="KW-0812">Transmembrane</keyword>
<proteinExistence type="predicted"/>
<gene>
    <name evidence="2" type="ORF">BJ992_001173</name>
</gene>
<feature type="transmembrane region" description="Helical" evidence="1">
    <location>
        <begin position="40"/>
        <end position="57"/>
    </location>
</feature>
<organism evidence="2 3">
    <name type="scientific">Sphaerisporangium rubeum</name>
    <dbReference type="NCBI Taxonomy" id="321317"/>
    <lineage>
        <taxon>Bacteria</taxon>
        <taxon>Bacillati</taxon>
        <taxon>Actinomycetota</taxon>
        <taxon>Actinomycetes</taxon>
        <taxon>Streptosporangiales</taxon>
        <taxon>Streptosporangiaceae</taxon>
        <taxon>Sphaerisporangium</taxon>
    </lineage>
</organism>
<reference evidence="2 3" key="1">
    <citation type="submission" date="2020-08" db="EMBL/GenBank/DDBJ databases">
        <title>Sequencing the genomes of 1000 actinobacteria strains.</title>
        <authorList>
            <person name="Klenk H.-P."/>
        </authorList>
    </citation>
    <scope>NUCLEOTIDE SEQUENCE [LARGE SCALE GENOMIC DNA]</scope>
    <source>
        <strain evidence="2 3">DSM 44936</strain>
    </source>
</reference>
<comment type="caution">
    <text evidence="2">The sequence shown here is derived from an EMBL/GenBank/DDBJ whole genome shotgun (WGS) entry which is preliminary data.</text>
</comment>
<keyword evidence="1" id="KW-0472">Membrane</keyword>
<evidence type="ECO:0000313" key="3">
    <source>
        <dbReference type="Proteomes" id="UP000555564"/>
    </source>
</evidence>
<dbReference type="RefSeq" id="WP_184978912.1">
    <property type="nucleotide sequence ID" value="NZ_BAAALO010000025.1"/>
</dbReference>
<accession>A0A7X0IAP3</accession>
<keyword evidence="3" id="KW-1185">Reference proteome</keyword>
<feature type="transmembrane region" description="Helical" evidence="1">
    <location>
        <begin position="64"/>
        <end position="85"/>
    </location>
</feature>
<feature type="transmembrane region" description="Helical" evidence="1">
    <location>
        <begin position="97"/>
        <end position="119"/>
    </location>
</feature>
<dbReference type="EMBL" id="JACHIU010000001">
    <property type="protein sequence ID" value="MBB6471742.1"/>
    <property type="molecule type" value="Genomic_DNA"/>
</dbReference>
<keyword evidence="1" id="KW-1133">Transmembrane helix</keyword>
<feature type="transmembrane region" description="Helical" evidence="1">
    <location>
        <begin position="12"/>
        <end position="34"/>
    </location>
</feature>
<dbReference type="Proteomes" id="UP000555564">
    <property type="component" value="Unassembled WGS sequence"/>
</dbReference>
<name>A0A7X0IAP3_9ACTN</name>
<protein>
    <submittedName>
        <fullName evidence="2">Uncharacterized protein</fullName>
    </submittedName>
</protein>
<evidence type="ECO:0000256" key="1">
    <source>
        <dbReference type="SAM" id="Phobius"/>
    </source>
</evidence>
<sequence>MTVSHPAIRLSRAIVFAVACVTVSLCMHILAGGAFVRPEVVVVAAVLAGGMGFALTGRQRGFGTLLPACFAAQYGMHHLFGAGAAPPPVLGGHHSGGLVPVLGMLCAHALVAVVSAWWLDRGESVLATLLKMAGHTLLDLRRLLGVTLLSEPVAGPRCRARPVARPAACKELLLASVRSGRGPPAPSPSS</sequence>
<evidence type="ECO:0000313" key="2">
    <source>
        <dbReference type="EMBL" id="MBB6471742.1"/>
    </source>
</evidence>
<dbReference type="AlphaFoldDB" id="A0A7X0IAP3"/>